<dbReference type="EMBL" id="JAIQCV010000013">
    <property type="protein sequence ID" value="KAH1031579.1"/>
    <property type="molecule type" value="Genomic_DNA"/>
</dbReference>
<protein>
    <submittedName>
        <fullName evidence="1">Uncharacterized protein</fullName>
    </submittedName>
</protein>
<feature type="non-terminal residue" evidence="1">
    <location>
        <position position="1"/>
    </location>
</feature>
<evidence type="ECO:0000313" key="2">
    <source>
        <dbReference type="Proteomes" id="UP000828251"/>
    </source>
</evidence>
<keyword evidence="2" id="KW-1185">Reference proteome</keyword>
<comment type="caution">
    <text evidence="1">The sequence shown here is derived from an EMBL/GenBank/DDBJ whole genome shotgun (WGS) entry which is preliminary data.</text>
</comment>
<reference evidence="1 2" key="1">
    <citation type="journal article" date="2021" name="Plant Biotechnol. J.">
        <title>Multi-omics assisted identification of the key and species-specific regulatory components of drought-tolerant mechanisms in Gossypium stocksii.</title>
        <authorList>
            <person name="Yu D."/>
            <person name="Ke L."/>
            <person name="Zhang D."/>
            <person name="Wu Y."/>
            <person name="Sun Y."/>
            <person name="Mei J."/>
            <person name="Sun J."/>
            <person name="Sun Y."/>
        </authorList>
    </citation>
    <scope>NUCLEOTIDE SEQUENCE [LARGE SCALE GENOMIC DNA]</scope>
    <source>
        <strain evidence="2">cv. E1</strain>
        <tissue evidence="1">Leaf</tissue>
    </source>
</reference>
<dbReference type="OrthoDB" id="10466282at2759"/>
<evidence type="ECO:0000313" key="1">
    <source>
        <dbReference type="EMBL" id="KAH1031579.1"/>
    </source>
</evidence>
<dbReference type="Proteomes" id="UP000828251">
    <property type="component" value="Unassembled WGS sequence"/>
</dbReference>
<dbReference type="PANTHER" id="PTHR32108:SF5">
    <property type="entry name" value="DYNACTIN SUBUNIT 1-LIKE"/>
    <property type="match status" value="1"/>
</dbReference>
<accession>A0A9D3ZFB5</accession>
<dbReference type="AlphaFoldDB" id="A0A9D3ZFB5"/>
<dbReference type="PANTHER" id="PTHR32108">
    <property type="entry name" value="DNA-DIRECTED RNA POLYMERASE SUBUNIT ALPHA"/>
    <property type="match status" value="1"/>
</dbReference>
<name>A0A9D3ZFB5_9ROSI</name>
<gene>
    <name evidence="1" type="ORF">J1N35_043753</name>
</gene>
<proteinExistence type="predicted"/>
<feature type="non-terminal residue" evidence="1">
    <location>
        <position position="60"/>
    </location>
</feature>
<sequence>LIKKLIKMGIVKFDDLSGAENFLPNHSNKGVNAIIENAEKRIKMKIAEVKSPLRGVWKKM</sequence>
<organism evidence="1 2">
    <name type="scientific">Gossypium stocksii</name>
    <dbReference type="NCBI Taxonomy" id="47602"/>
    <lineage>
        <taxon>Eukaryota</taxon>
        <taxon>Viridiplantae</taxon>
        <taxon>Streptophyta</taxon>
        <taxon>Embryophyta</taxon>
        <taxon>Tracheophyta</taxon>
        <taxon>Spermatophyta</taxon>
        <taxon>Magnoliopsida</taxon>
        <taxon>eudicotyledons</taxon>
        <taxon>Gunneridae</taxon>
        <taxon>Pentapetalae</taxon>
        <taxon>rosids</taxon>
        <taxon>malvids</taxon>
        <taxon>Malvales</taxon>
        <taxon>Malvaceae</taxon>
        <taxon>Malvoideae</taxon>
        <taxon>Gossypium</taxon>
    </lineage>
</organism>